<evidence type="ECO:0000256" key="3">
    <source>
        <dbReference type="ARBA" id="ARBA00022912"/>
    </source>
</evidence>
<dbReference type="STRING" id="1298594.GCA_001312465_00685"/>
<accession>A0A2S7Z7N1</accession>
<dbReference type="InterPro" id="IPR036196">
    <property type="entry name" value="Ptyr_pPase_sf"/>
</dbReference>
<dbReference type="EMBL" id="PPDB01000007">
    <property type="protein sequence ID" value="PQL19271.1"/>
    <property type="molecule type" value="Genomic_DNA"/>
</dbReference>
<evidence type="ECO:0000256" key="4">
    <source>
        <dbReference type="PIRSR" id="PIRSR617867-1"/>
    </source>
</evidence>
<proteinExistence type="inferred from homology"/>
<dbReference type="SMART" id="SM00226">
    <property type="entry name" value="LMWPc"/>
    <property type="match status" value="1"/>
</dbReference>
<feature type="active site" description="Nucleophile" evidence="4">
    <location>
        <position position="13"/>
    </location>
</feature>
<name>A0A2S7Z7N1_9FIRM</name>
<reference evidence="6 7" key="1">
    <citation type="submission" date="2018-01" db="EMBL/GenBank/DDBJ databases">
        <title>Draft genome sequences of clinical isolates and type strains of oral Veillonella including Veillonella infantum sp., nov.</title>
        <authorList>
            <person name="Mashima I."/>
            <person name="Liao Y.-C."/>
            <person name="Sabharwal A."/>
            <person name="Haase E.M."/>
            <person name="Nakazawa F."/>
            <person name="Scannapieco F.A."/>
        </authorList>
    </citation>
    <scope>NUCLEOTIDE SEQUENCE [LARGE SCALE GENOMIC DNA]</scope>
    <source>
        <strain evidence="6 7">JCM 15641</strain>
    </source>
</reference>
<protein>
    <submittedName>
        <fullName evidence="6">Low molecular weight protein arginine phosphatase</fullName>
    </submittedName>
</protein>
<gene>
    <name evidence="6" type="ORF">VEHSUH05_07845</name>
</gene>
<keyword evidence="3" id="KW-0904">Protein phosphatase</keyword>
<feature type="domain" description="Phosphotyrosine protein phosphatase I" evidence="5">
    <location>
        <begin position="1"/>
        <end position="143"/>
    </location>
</feature>
<dbReference type="RefSeq" id="WP_038115388.1">
    <property type="nucleotide sequence ID" value="NZ_PPDB01000007.1"/>
</dbReference>
<comment type="caution">
    <text evidence="6">The sequence shown here is derived from an EMBL/GenBank/DDBJ whole genome shotgun (WGS) entry which is preliminary data.</text>
</comment>
<evidence type="ECO:0000256" key="1">
    <source>
        <dbReference type="ARBA" id="ARBA00011063"/>
    </source>
</evidence>
<evidence type="ECO:0000313" key="6">
    <source>
        <dbReference type="EMBL" id="PQL19271.1"/>
    </source>
</evidence>
<dbReference type="PRINTS" id="PR00719">
    <property type="entry name" value="LMWPTPASE"/>
</dbReference>
<organism evidence="6 7">
    <name type="scientific">Veillonella denticariosi JCM 15641</name>
    <dbReference type="NCBI Taxonomy" id="1298594"/>
    <lineage>
        <taxon>Bacteria</taxon>
        <taxon>Bacillati</taxon>
        <taxon>Bacillota</taxon>
        <taxon>Negativicutes</taxon>
        <taxon>Veillonellales</taxon>
        <taxon>Veillonellaceae</taxon>
        <taxon>Veillonella</taxon>
    </lineage>
</organism>
<feature type="active site" description="Proton donor" evidence="4">
    <location>
        <position position="117"/>
    </location>
</feature>
<dbReference type="InterPro" id="IPR023485">
    <property type="entry name" value="Ptyr_pPase"/>
</dbReference>
<dbReference type="InterPro" id="IPR050438">
    <property type="entry name" value="LMW_PTPase"/>
</dbReference>
<dbReference type="Gene3D" id="3.40.50.2300">
    <property type="match status" value="1"/>
</dbReference>
<sequence length="148" mass="15987">MNILFVCTGNTCRSPMAEGIARALAAEQGKDVTTLSAGLFAAYGAKPTDEAVVAIRSIADISGHESRPLTMELVNAADLIIGMTQDHKSVLLRQFPFEEKKIKTISEWGGQDGDVSDPYGADQTTYNQCAEQIYHLVKEGLKTVPQKA</sequence>
<comment type="similarity">
    <text evidence="1">Belongs to the low molecular weight phosphotyrosine protein phosphatase family.</text>
</comment>
<feature type="active site" description="Nucleophile" evidence="4">
    <location>
        <position position="7"/>
    </location>
</feature>
<dbReference type="GO" id="GO:0004725">
    <property type="term" value="F:protein tyrosine phosphatase activity"/>
    <property type="evidence" value="ECO:0007669"/>
    <property type="project" value="InterPro"/>
</dbReference>
<evidence type="ECO:0000256" key="2">
    <source>
        <dbReference type="ARBA" id="ARBA00022801"/>
    </source>
</evidence>
<dbReference type="PANTHER" id="PTHR11717:SF31">
    <property type="entry name" value="LOW MOLECULAR WEIGHT PROTEIN-TYROSINE-PHOSPHATASE ETP-RELATED"/>
    <property type="match status" value="1"/>
</dbReference>
<keyword evidence="2" id="KW-0378">Hydrolase</keyword>
<dbReference type="Pfam" id="PF01451">
    <property type="entry name" value="LMWPc"/>
    <property type="match status" value="1"/>
</dbReference>
<dbReference type="Proteomes" id="UP000237916">
    <property type="component" value="Unassembled WGS sequence"/>
</dbReference>
<dbReference type="AlphaFoldDB" id="A0A2S7Z7N1"/>
<keyword evidence="7" id="KW-1185">Reference proteome</keyword>
<dbReference type="InterPro" id="IPR017867">
    <property type="entry name" value="Tyr_phospatase_low_mol_wt"/>
</dbReference>
<dbReference type="SUPFAM" id="SSF52788">
    <property type="entry name" value="Phosphotyrosine protein phosphatases I"/>
    <property type="match status" value="1"/>
</dbReference>
<evidence type="ECO:0000313" key="7">
    <source>
        <dbReference type="Proteomes" id="UP000237916"/>
    </source>
</evidence>
<dbReference type="OrthoDB" id="9784339at2"/>
<dbReference type="PANTHER" id="PTHR11717">
    <property type="entry name" value="LOW MOLECULAR WEIGHT PROTEIN TYROSINE PHOSPHATASE"/>
    <property type="match status" value="1"/>
</dbReference>
<evidence type="ECO:0000259" key="5">
    <source>
        <dbReference type="SMART" id="SM00226"/>
    </source>
</evidence>
<dbReference type="CDD" id="cd16344">
    <property type="entry name" value="LMWPAP"/>
    <property type="match status" value="1"/>
</dbReference>